<proteinExistence type="predicted"/>
<keyword evidence="1" id="KW-1185">Reference proteome</keyword>
<reference evidence="2" key="2">
    <citation type="submission" date="2025-08" db="UniProtKB">
        <authorList>
            <consortium name="RefSeq"/>
        </authorList>
    </citation>
    <scope>IDENTIFICATION</scope>
    <source>
        <tissue evidence="2">Leaf</tissue>
    </source>
</reference>
<dbReference type="Proteomes" id="UP000790787">
    <property type="component" value="Chromosome 15"/>
</dbReference>
<dbReference type="RefSeq" id="XP_075087505.1">
    <property type="nucleotide sequence ID" value="XM_075231404.1"/>
</dbReference>
<accession>A0AC58SRB4</accession>
<gene>
    <name evidence="2" type="primary">LOC142169534</name>
</gene>
<sequence length="166" mass="19163">MDWLSLYHAIHDFLVKTVTLEMPEFPKFEWRDSSIYLSSRVITSLTDRHMAEKGCLAYLSYVQDTAAETPTIDLVPMVRESSDVFLSDLPGMLLDCDNDFGIDLSPSTHPISITPCHIDLKDLKELKEHLEELLVKGFFRLRSPWGAPMLFVKIKYRSMLMCIDYL</sequence>
<protein>
    <submittedName>
        <fullName evidence="2">Uncharacterized protein LOC142169534</fullName>
    </submittedName>
</protein>
<reference evidence="1" key="1">
    <citation type="journal article" date="2014" name="Nat. Commun.">
        <title>The tobacco genome sequence and its comparison with those of tomato and potato.</title>
        <authorList>
            <person name="Sierro N."/>
            <person name="Battey J.N."/>
            <person name="Ouadi S."/>
            <person name="Bakaher N."/>
            <person name="Bovet L."/>
            <person name="Willig A."/>
            <person name="Goepfert S."/>
            <person name="Peitsch M.C."/>
            <person name="Ivanov N.V."/>
        </authorList>
    </citation>
    <scope>NUCLEOTIDE SEQUENCE [LARGE SCALE GENOMIC DNA]</scope>
</reference>
<organism evidence="1 2">
    <name type="scientific">Nicotiana tabacum</name>
    <name type="common">Common tobacco</name>
    <dbReference type="NCBI Taxonomy" id="4097"/>
    <lineage>
        <taxon>Eukaryota</taxon>
        <taxon>Viridiplantae</taxon>
        <taxon>Streptophyta</taxon>
        <taxon>Embryophyta</taxon>
        <taxon>Tracheophyta</taxon>
        <taxon>Spermatophyta</taxon>
        <taxon>Magnoliopsida</taxon>
        <taxon>eudicotyledons</taxon>
        <taxon>Gunneridae</taxon>
        <taxon>Pentapetalae</taxon>
        <taxon>asterids</taxon>
        <taxon>lamiids</taxon>
        <taxon>Solanales</taxon>
        <taxon>Solanaceae</taxon>
        <taxon>Nicotianoideae</taxon>
        <taxon>Nicotianeae</taxon>
        <taxon>Nicotiana</taxon>
    </lineage>
</organism>
<evidence type="ECO:0000313" key="2">
    <source>
        <dbReference type="RefSeq" id="XP_075087505.1"/>
    </source>
</evidence>
<name>A0AC58SRB4_TOBAC</name>
<evidence type="ECO:0000313" key="1">
    <source>
        <dbReference type="Proteomes" id="UP000790787"/>
    </source>
</evidence>